<dbReference type="InterPro" id="IPR027417">
    <property type="entry name" value="P-loop_NTPase"/>
</dbReference>
<sequence>MSASNLIVAADISVSYGEHEVLKNVSLCCGSGSWVGVLGANGCGKSTLLRAITGQVPFKEGDISINGVSLSLDPVRAKSQFGYALDSSELPKELTGLQFLELMASIRNALPNDLSDRLIKAFHVEPWLNETIGRYSYGTRKKIGILGALIGNPSVLVLDESINGLDPMSAWHLKQVMDELVREGSKTVIMATHAIDVVYEFCSDALLLHGGAIVRSWHLPDIKNAGITQRQFEAEVMGIMSEASV</sequence>
<evidence type="ECO:0000256" key="3">
    <source>
        <dbReference type="ARBA" id="ARBA00022840"/>
    </source>
</evidence>
<dbReference type="PROSITE" id="PS50893">
    <property type="entry name" value="ABC_TRANSPORTER_2"/>
    <property type="match status" value="1"/>
</dbReference>
<dbReference type="Gene3D" id="3.40.50.300">
    <property type="entry name" value="P-loop containing nucleotide triphosphate hydrolases"/>
    <property type="match status" value="1"/>
</dbReference>
<dbReference type="InterPro" id="IPR003593">
    <property type="entry name" value="AAA+_ATPase"/>
</dbReference>
<dbReference type="SUPFAM" id="SSF52540">
    <property type="entry name" value="P-loop containing nucleoside triphosphate hydrolases"/>
    <property type="match status" value="1"/>
</dbReference>
<dbReference type="PANTHER" id="PTHR42939">
    <property type="entry name" value="ABC TRANSPORTER ATP-BINDING PROTEIN ALBC-RELATED"/>
    <property type="match status" value="1"/>
</dbReference>
<dbReference type="PANTHER" id="PTHR42939:SF1">
    <property type="entry name" value="ABC TRANSPORTER ATP-BINDING PROTEIN ALBC-RELATED"/>
    <property type="match status" value="1"/>
</dbReference>
<gene>
    <name evidence="5" type="ORF">ISP15_04325</name>
</gene>
<keyword evidence="3 5" id="KW-0067">ATP-binding</keyword>
<evidence type="ECO:0000256" key="2">
    <source>
        <dbReference type="ARBA" id="ARBA00022741"/>
    </source>
</evidence>
<dbReference type="GO" id="GO:0005524">
    <property type="term" value="F:ATP binding"/>
    <property type="evidence" value="ECO:0007669"/>
    <property type="project" value="UniProtKB-KW"/>
</dbReference>
<feature type="domain" description="ABC transporter" evidence="4">
    <location>
        <begin position="7"/>
        <end position="235"/>
    </location>
</feature>
<accession>A0ABW8JEN4</accession>
<dbReference type="InterPro" id="IPR051782">
    <property type="entry name" value="ABC_Transporter_VariousFunc"/>
</dbReference>
<keyword evidence="6" id="KW-1185">Reference proteome</keyword>
<evidence type="ECO:0000256" key="1">
    <source>
        <dbReference type="ARBA" id="ARBA00022448"/>
    </source>
</evidence>
<keyword evidence="2" id="KW-0547">Nucleotide-binding</keyword>
<dbReference type="Pfam" id="PF00005">
    <property type="entry name" value="ABC_tran"/>
    <property type="match status" value="1"/>
</dbReference>
<evidence type="ECO:0000259" key="4">
    <source>
        <dbReference type="PROSITE" id="PS50893"/>
    </source>
</evidence>
<keyword evidence="1" id="KW-0813">Transport</keyword>
<comment type="caution">
    <text evidence="5">The sequence shown here is derived from an EMBL/GenBank/DDBJ whole genome shotgun (WGS) entry which is preliminary data.</text>
</comment>
<dbReference type="RefSeq" id="WP_404545498.1">
    <property type="nucleotide sequence ID" value="NZ_JADIKJ010000003.1"/>
</dbReference>
<dbReference type="SMART" id="SM00382">
    <property type="entry name" value="AAA"/>
    <property type="match status" value="1"/>
</dbReference>
<dbReference type="CDD" id="cd03230">
    <property type="entry name" value="ABC_DR_subfamily_A"/>
    <property type="match status" value="1"/>
</dbReference>
<name>A0ABW8JEN4_9GAMM</name>
<evidence type="ECO:0000313" key="5">
    <source>
        <dbReference type="EMBL" id="MFK2899552.1"/>
    </source>
</evidence>
<evidence type="ECO:0000313" key="6">
    <source>
        <dbReference type="Proteomes" id="UP001620461"/>
    </source>
</evidence>
<dbReference type="Proteomes" id="UP001620461">
    <property type="component" value="Unassembled WGS sequence"/>
</dbReference>
<protein>
    <submittedName>
        <fullName evidence="5">ABC transporter ATP-binding protein</fullName>
    </submittedName>
</protein>
<reference evidence="5 6" key="1">
    <citation type="submission" date="2020-10" db="EMBL/GenBank/DDBJ databases">
        <title>Phylogeny of dyella-like bacteria.</title>
        <authorList>
            <person name="Fu J."/>
        </authorList>
    </citation>
    <scope>NUCLEOTIDE SEQUENCE [LARGE SCALE GENOMIC DNA]</scope>
    <source>
        <strain evidence="5 6">JP1</strain>
    </source>
</reference>
<proteinExistence type="predicted"/>
<dbReference type="EMBL" id="JADIKJ010000003">
    <property type="protein sequence ID" value="MFK2899552.1"/>
    <property type="molecule type" value="Genomic_DNA"/>
</dbReference>
<dbReference type="InterPro" id="IPR003439">
    <property type="entry name" value="ABC_transporter-like_ATP-bd"/>
</dbReference>
<organism evidence="5 6">
    <name type="scientific">Dyella jejuensis</name>
    <dbReference type="NCBI Taxonomy" id="1432009"/>
    <lineage>
        <taxon>Bacteria</taxon>
        <taxon>Pseudomonadati</taxon>
        <taxon>Pseudomonadota</taxon>
        <taxon>Gammaproteobacteria</taxon>
        <taxon>Lysobacterales</taxon>
        <taxon>Rhodanobacteraceae</taxon>
        <taxon>Dyella</taxon>
    </lineage>
</organism>